<protein>
    <submittedName>
        <fullName evidence="1">Uncharacterized protein</fullName>
    </submittedName>
</protein>
<keyword evidence="1" id="KW-0542">Nucleomorph</keyword>
<proteinExistence type="predicted"/>
<accession>J7G2J3</accession>
<evidence type="ECO:0000313" key="2">
    <source>
        <dbReference type="Proteomes" id="UP000243348"/>
    </source>
</evidence>
<dbReference type="EMBL" id="CP003682">
    <property type="protein sequence ID" value="AFP65692.1"/>
    <property type="molecule type" value="Genomic_DNA"/>
</dbReference>
<organism evidence="1 2">
    <name type="scientific">Chroomonas mesostigmatica CCMP1168</name>
    <dbReference type="NCBI Taxonomy" id="1195612"/>
    <lineage>
        <taxon>Eukaryota</taxon>
        <taxon>Cryptophyceae</taxon>
        <taxon>Pyrenomonadales</taxon>
        <taxon>Chroomonadaceae</taxon>
        <taxon>Chroomonas</taxon>
    </lineage>
</organism>
<evidence type="ECO:0000313" key="1">
    <source>
        <dbReference type="EMBL" id="AFP65692.1"/>
    </source>
</evidence>
<reference evidence="1 2" key="1">
    <citation type="journal article" date="2012" name="Genome Biol. Evol.">
        <title>Nucleomorph genome sequence of the cryptophyte alga Chroomonas mesostigmatica CCMP1168 reveals lineage-specific gene loss and genome complexity.</title>
        <authorList>
            <person name="Moore C.E."/>
            <person name="Curtis B."/>
            <person name="Mills T."/>
            <person name="Tanifuji G."/>
            <person name="Archibald J.M."/>
        </authorList>
    </citation>
    <scope>NUCLEOTIDE SEQUENCE [LARGE SCALE GENOMIC DNA]</scope>
    <source>
        <strain evidence="1 2">CCMP1168</strain>
    </source>
</reference>
<sequence>MKDSFLLKKKKRQKDLLIFFYWKLLHNNTVCSNLFSKKNFLLKKKINFYIFFDNLKIPNIFSCSFRLFSQKFQAREEVKKFYNFFSNLLTKIKSKLKYEVISINFRSELGYTFQLKTKSNKKKKYSLKNISEFLLKKNDYDLKQKHFFTLPNSNIEKSIPLPNYTINSKIESDSVPNLSFFVRHIKKKKVSHVLFKFDLAPKTPEKKIYFSSVIANSLSIESLLHPI</sequence>
<dbReference type="AlphaFoldDB" id="J7G2J3"/>
<dbReference type="Proteomes" id="UP000243348">
    <property type="component" value="Nucleomorph 3"/>
</dbReference>
<name>J7G2J3_9CRYP</name>
<geneLocation type="nucleomorph" evidence="1"/>
<gene>
    <name evidence="1" type="ORF">CMESO_552</name>
</gene>